<dbReference type="CDD" id="cd04458">
    <property type="entry name" value="CSP_CDS"/>
    <property type="match status" value="1"/>
</dbReference>
<gene>
    <name evidence="4" type="ORF">LCGC14_2132950</name>
</gene>
<protein>
    <recommendedName>
        <fullName evidence="3">CSD domain-containing protein</fullName>
    </recommendedName>
</protein>
<organism evidence="4">
    <name type="scientific">marine sediment metagenome</name>
    <dbReference type="NCBI Taxonomy" id="412755"/>
    <lineage>
        <taxon>unclassified sequences</taxon>
        <taxon>metagenomes</taxon>
        <taxon>ecological metagenomes</taxon>
    </lineage>
</organism>
<evidence type="ECO:0000313" key="4">
    <source>
        <dbReference type="EMBL" id="KKL67641.1"/>
    </source>
</evidence>
<dbReference type="InterPro" id="IPR011129">
    <property type="entry name" value="CSD"/>
</dbReference>
<evidence type="ECO:0000259" key="3">
    <source>
        <dbReference type="PROSITE" id="PS51857"/>
    </source>
</evidence>
<dbReference type="PRINTS" id="PR00050">
    <property type="entry name" value="COLDSHOCK"/>
</dbReference>
<dbReference type="InterPro" id="IPR050181">
    <property type="entry name" value="Cold_shock_domain"/>
</dbReference>
<reference evidence="4" key="1">
    <citation type="journal article" date="2015" name="Nature">
        <title>Complex archaea that bridge the gap between prokaryotes and eukaryotes.</title>
        <authorList>
            <person name="Spang A."/>
            <person name="Saw J.H."/>
            <person name="Jorgensen S.L."/>
            <person name="Zaremba-Niedzwiedzka K."/>
            <person name="Martijn J."/>
            <person name="Lind A.E."/>
            <person name="van Eijk R."/>
            <person name="Schleper C."/>
            <person name="Guy L."/>
            <person name="Ettema T.J."/>
        </authorList>
    </citation>
    <scope>NUCLEOTIDE SEQUENCE</scope>
</reference>
<dbReference type="EMBL" id="LAZR01026793">
    <property type="protein sequence ID" value="KKL67641.1"/>
    <property type="molecule type" value="Genomic_DNA"/>
</dbReference>
<dbReference type="AlphaFoldDB" id="A0A0F9EMZ6"/>
<dbReference type="Pfam" id="PF00313">
    <property type="entry name" value="CSD"/>
    <property type="match status" value="1"/>
</dbReference>
<dbReference type="InterPro" id="IPR012156">
    <property type="entry name" value="Cold_shock_CspA"/>
</dbReference>
<evidence type="ECO:0000256" key="1">
    <source>
        <dbReference type="ARBA" id="ARBA00004496"/>
    </source>
</evidence>
<comment type="caution">
    <text evidence="4">The sequence shown here is derived from an EMBL/GenBank/DDBJ whole genome shotgun (WGS) entry which is preliminary data.</text>
</comment>
<name>A0A0F9EMZ6_9ZZZZ</name>
<evidence type="ECO:0000256" key="2">
    <source>
        <dbReference type="ARBA" id="ARBA00022490"/>
    </source>
</evidence>
<proteinExistence type="predicted"/>
<comment type="subcellular location">
    <subcellularLocation>
        <location evidence="1">Cytoplasm</location>
    </subcellularLocation>
</comment>
<dbReference type="SMART" id="SM00357">
    <property type="entry name" value="CSP"/>
    <property type="match status" value="1"/>
</dbReference>
<dbReference type="Gene3D" id="2.40.50.140">
    <property type="entry name" value="Nucleic acid-binding proteins"/>
    <property type="match status" value="1"/>
</dbReference>
<keyword evidence="2" id="KW-0963">Cytoplasm</keyword>
<sequence length="66" mass="7618">MMPEGNVKWYDKRKGYGFVVHEDHDIFIHYSGFVDMKFIPEDNDLISFDIVPGEKGLKAQNITKVG</sequence>
<dbReference type="SUPFAM" id="SSF50249">
    <property type="entry name" value="Nucleic acid-binding proteins"/>
    <property type="match status" value="1"/>
</dbReference>
<dbReference type="GO" id="GO:0005737">
    <property type="term" value="C:cytoplasm"/>
    <property type="evidence" value="ECO:0007669"/>
    <property type="project" value="UniProtKB-SubCell"/>
</dbReference>
<dbReference type="PROSITE" id="PS51857">
    <property type="entry name" value="CSD_2"/>
    <property type="match status" value="1"/>
</dbReference>
<dbReference type="PANTHER" id="PTHR11544">
    <property type="entry name" value="COLD SHOCK DOMAIN CONTAINING PROTEINS"/>
    <property type="match status" value="1"/>
</dbReference>
<dbReference type="GO" id="GO:0003676">
    <property type="term" value="F:nucleic acid binding"/>
    <property type="evidence" value="ECO:0007669"/>
    <property type="project" value="InterPro"/>
</dbReference>
<dbReference type="InterPro" id="IPR002059">
    <property type="entry name" value="CSP_DNA-bd"/>
</dbReference>
<feature type="domain" description="CSD" evidence="3">
    <location>
        <begin position="2"/>
        <end position="64"/>
    </location>
</feature>
<dbReference type="InterPro" id="IPR012340">
    <property type="entry name" value="NA-bd_OB-fold"/>
</dbReference>
<dbReference type="PIRSF" id="PIRSF002599">
    <property type="entry name" value="Cold_shock_A"/>
    <property type="match status" value="1"/>
</dbReference>
<accession>A0A0F9EMZ6</accession>